<name>A0A343W674_9ANNE</name>
<keyword evidence="5 9" id="KW-1133">Transmembrane helix</keyword>
<organism evidence="10">
    <name type="scientific">Levensteiniella iris</name>
    <dbReference type="NCBI Taxonomy" id="2153341"/>
    <lineage>
        <taxon>Eukaryota</taxon>
        <taxon>Metazoa</taxon>
        <taxon>Spiralia</taxon>
        <taxon>Lophotrochozoa</taxon>
        <taxon>Annelida</taxon>
        <taxon>Polychaeta</taxon>
        <taxon>Errantia</taxon>
        <taxon>Phyllodocida</taxon>
        <taxon>Polynoidae</taxon>
        <taxon>Levensteiniella</taxon>
    </lineage>
</organism>
<evidence type="ECO:0000256" key="7">
    <source>
        <dbReference type="RuleBase" id="RU000471"/>
    </source>
</evidence>
<dbReference type="InterPro" id="IPR018086">
    <property type="entry name" value="NADH_UbQ_OxRdtase_su1_CS"/>
</dbReference>
<dbReference type="AlphaFoldDB" id="A0A343W674"/>
<dbReference type="PROSITE" id="PS00667">
    <property type="entry name" value="COMPLEX1_ND1_1"/>
    <property type="match status" value="1"/>
</dbReference>
<dbReference type="GO" id="GO:0003954">
    <property type="term" value="F:NADH dehydrogenase activity"/>
    <property type="evidence" value="ECO:0007669"/>
    <property type="project" value="TreeGrafter"/>
</dbReference>
<sequence length="311" mass="35073">MTYTPFINIIITLICALLAMAFFTLLERKFLGYAQIRKGPNKVSISGIPQPLADALKLLSKELIKPTLSNLPPFLMSPLSALFLALLLWALYPSDFPTHFFTFGILFILAISSLNVYTSLIAGWASNSKYALMGALRNMAQTVSYEISLALILLTILLLTLSFDLSTIHSSLWSWPLLILFPSFLTWFASILAETNRSPFDLAEGESELVSGFNTEYSGGAFTLIFMAEYTNIIFMSLFTALLFFGSLPWLVINSTWLMIKTLLMATIILWIRASVPRMRYDRLMSLTWKMFLPYSLGALTAMASWYPFYL</sequence>
<evidence type="ECO:0000256" key="6">
    <source>
        <dbReference type="ARBA" id="ARBA00023136"/>
    </source>
</evidence>
<keyword evidence="6 9" id="KW-0472">Membrane</keyword>
<feature type="transmembrane region" description="Helical" evidence="9">
    <location>
        <begin position="251"/>
        <end position="272"/>
    </location>
</feature>
<dbReference type="Pfam" id="PF00146">
    <property type="entry name" value="NADHdh"/>
    <property type="match status" value="1"/>
</dbReference>
<evidence type="ECO:0000256" key="2">
    <source>
        <dbReference type="ARBA" id="ARBA00010535"/>
    </source>
</evidence>
<dbReference type="GO" id="GO:0005743">
    <property type="term" value="C:mitochondrial inner membrane"/>
    <property type="evidence" value="ECO:0007669"/>
    <property type="project" value="UniProtKB-SubCell"/>
</dbReference>
<dbReference type="InterPro" id="IPR001694">
    <property type="entry name" value="NADH_UbQ_OxRdtase_su1/FPO"/>
</dbReference>
<evidence type="ECO:0000256" key="4">
    <source>
        <dbReference type="ARBA" id="ARBA00022692"/>
    </source>
</evidence>
<gene>
    <name evidence="10" type="primary">ND1</name>
</gene>
<dbReference type="GO" id="GO:0009060">
    <property type="term" value="P:aerobic respiration"/>
    <property type="evidence" value="ECO:0007669"/>
    <property type="project" value="TreeGrafter"/>
</dbReference>
<evidence type="ECO:0000256" key="3">
    <source>
        <dbReference type="ARBA" id="ARBA00021009"/>
    </source>
</evidence>
<protein>
    <recommendedName>
        <fullName evidence="3 8">NADH-ubiquinone oxidoreductase chain 1</fullName>
        <ecNumber evidence="8">7.1.1.2</ecNumber>
    </recommendedName>
</protein>
<comment type="subcellular location">
    <subcellularLocation>
        <location evidence="1">Membrane</location>
        <topology evidence="1">Multi-pass membrane protein</topology>
    </subcellularLocation>
    <subcellularLocation>
        <location evidence="7">Mitochondrion inner membrane</location>
        <topology evidence="7">Multi-pass membrane protein</topology>
    </subcellularLocation>
</comment>
<keyword evidence="7" id="KW-0520">NAD</keyword>
<comment type="similarity">
    <text evidence="2 7">Belongs to the complex I subunit 1 family.</text>
</comment>
<proteinExistence type="inferred from homology"/>
<evidence type="ECO:0000313" key="10">
    <source>
        <dbReference type="EMBL" id="AVW86096.1"/>
    </source>
</evidence>
<feature type="transmembrane region" description="Helical" evidence="9">
    <location>
        <begin position="71"/>
        <end position="92"/>
    </location>
</feature>
<dbReference type="PANTHER" id="PTHR11432">
    <property type="entry name" value="NADH DEHYDROGENASE SUBUNIT 1"/>
    <property type="match status" value="1"/>
</dbReference>
<evidence type="ECO:0000256" key="1">
    <source>
        <dbReference type="ARBA" id="ARBA00004141"/>
    </source>
</evidence>
<dbReference type="EMBL" id="KY753827">
    <property type="protein sequence ID" value="AVW86096.1"/>
    <property type="molecule type" value="Genomic_DNA"/>
</dbReference>
<keyword evidence="4 7" id="KW-0812">Transmembrane</keyword>
<dbReference type="PANTHER" id="PTHR11432:SF3">
    <property type="entry name" value="NADH-UBIQUINONE OXIDOREDUCTASE CHAIN 1"/>
    <property type="match status" value="1"/>
</dbReference>
<evidence type="ECO:0000256" key="9">
    <source>
        <dbReference type="SAM" id="Phobius"/>
    </source>
</evidence>
<geneLocation type="mitochondrion" evidence="10"/>
<feature type="transmembrane region" description="Helical" evidence="9">
    <location>
        <begin position="221"/>
        <end position="245"/>
    </location>
</feature>
<keyword evidence="8" id="KW-0830">Ubiquinone</keyword>
<evidence type="ECO:0000256" key="8">
    <source>
        <dbReference type="RuleBase" id="RU000473"/>
    </source>
</evidence>
<feature type="transmembrane region" description="Helical" evidence="9">
    <location>
        <begin position="143"/>
        <end position="161"/>
    </location>
</feature>
<evidence type="ECO:0000256" key="5">
    <source>
        <dbReference type="ARBA" id="ARBA00022989"/>
    </source>
</evidence>
<feature type="transmembrane region" description="Helical" evidence="9">
    <location>
        <begin position="6"/>
        <end position="26"/>
    </location>
</feature>
<accession>A0A343W674</accession>
<dbReference type="PROSITE" id="PS00668">
    <property type="entry name" value="COMPLEX1_ND1_2"/>
    <property type="match status" value="1"/>
</dbReference>
<feature type="transmembrane region" description="Helical" evidence="9">
    <location>
        <begin position="98"/>
        <end position="122"/>
    </location>
</feature>
<dbReference type="GO" id="GO:0008137">
    <property type="term" value="F:NADH dehydrogenase (ubiquinone) activity"/>
    <property type="evidence" value="ECO:0007669"/>
    <property type="project" value="UniProtKB-EC"/>
</dbReference>
<dbReference type="EC" id="7.1.1.2" evidence="8"/>
<feature type="transmembrane region" description="Helical" evidence="9">
    <location>
        <begin position="292"/>
        <end position="310"/>
    </location>
</feature>
<dbReference type="HAMAP" id="MF_01350">
    <property type="entry name" value="NDH1_NuoH"/>
    <property type="match status" value="1"/>
</dbReference>
<feature type="transmembrane region" description="Helical" evidence="9">
    <location>
        <begin position="173"/>
        <end position="193"/>
    </location>
</feature>
<reference evidence="10" key="1">
    <citation type="journal article" date="2018" name="Mol. Phylogenet. Evol.">
        <title>Phylogeny, evolution and mitochondrial gene order rearrangement in scale worms (Aphroditiformia, Annelida).</title>
        <authorList>
            <person name="Zhang Y."/>
            <person name="Sun J."/>
            <person name="Rouse G.W."/>
            <person name="Wiklund H."/>
            <person name="Pleijel F."/>
            <person name="Watanabe H.K."/>
            <person name="Chen C."/>
            <person name="Qian P.-Y."/>
            <person name="Qiu J.-W."/>
        </authorList>
    </citation>
    <scope>NUCLEOTIDE SEQUENCE</scope>
</reference>
<comment type="catalytic activity">
    <reaction evidence="8">
        <text>a ubiquinone + NADH + 5 H(+)(in) = a ubiquinol + NAD(+) + 4 H(+)(out)</text>
        <dbReference type="Rhea" id="RHEA:29091"/>
        <dbReference type="Rhea" id="RHEA-COMP:9565"/>
        <dbReference type="Rhea" id="RHEA-COMP:9566"/>
        <dbReference type="ChEBI" id="CHEBI:15378"/>
        <dbReference type="ChEBI" id="CHEBI:16389"/>
        <dbReference type="ChEBI" id="CHEBI:17976"/>
        <dbReference type="ChEBI" id="CHEBI:57540"/>
        <dbReference type="ChEBI" id="CHEBI:57945"/>
        <dbReference type="EC" id="7.1.1.2"/>
    </reaction>
</comment>
<keyword evidence="8 10" id="KW-0496">Mitochondrion</keyword>